<proteinExistence type="predicted"/>
<sequence>MSSTRGKGESSGWTAFDLKQRQKQGLVPEDKDDPFPPIPNNLSSFHSYGNLTKSNDLSARSFSSVLKPSGNFPTLKQNKDPIKPINMVKPTETDAGKVVEGKNNNLALKKLKELHSWAEDSLIEDVLLAADSNIHKASALLKGMVPNSGTEDIKEKNNNELSSTIADFPSNANCDTSFPSGKTADVVGQSSKADAREDNLENLTNVPENKLLDEASNTKLILRHLTSIPYEPEWEEDDVYLSHRRDAIRMMRSASQHSRAATNAFLRGDHFAAQQHSQHAREEWLAAQRLNAQAASEILRIRNSDNDLWKLDLHGLHAAEAVQALQEHLRRLETQVPAGRSVSPNRFKENNGIVRSSSVETFSSMDKLDTQQISSRQRPTSLQVITGVGNHSRGQAAIPTAVRSFLIENGYRFDETRPGLITVRPKFRRG</sequence>
<dbReference type="Gramene" id="OMO90362">
    <property type="protein sequence ID" value="OMO90362"/>
    <property type="gene ID" value="CCACVL1_07398"/>
</dbReference>
<dbReference type="PANTHER" id="PTHR47812">
    <property type="entry name" value="SMR (SMALL MUTS RELATED) DOMAIN-CONTAINING PROTEIN"/>
    <property type="match status" value="1"/>
</dbReference>
<dbReference type="SMART" id="SM00463">
    <property type="entry name" value="SMR"/>
    <property type="match status" value="1"/>
</dbReference>
<evidence type="ECO:0000256" key="1">
    <source>
        <dbReference type="SAM" id="MobiDB-lite"/>
    </source>
</evidence>
<protein>
    <recommendedName>
        <fullName evidence="2">Smr domain-containing protein</fullName>
    </recommendedName>
</protein>
<dbReference type="InterPro" id="IPR002625">
    <property type="entry name" value="Smr_dom"/>
</dbReference>
<evidence type="ECO:0000259" key="2">
    <source>
        <dbReference type="PROSITE" id="PS50828"/>
    </source>
</evidence>
<dbReference type="OrthoDB" id="3231855at2759"/>
<dbReference type="OMA" id="MNSWADD"/>
<dbReference type="Proteomes" id="UP000188268">
    <property type="component" value="Unassembled WGS sequence"/>
</dbReference>
<evidence type="ECO:0000313" key="3">
    <source>
        <dbReference type="EMBL" id="OMO90362.1"/>
    </source>
</evidence>
<gene>
    <name evidence="3" type="ORF">CCACVL1_07398</name>
</gene>
<feature type="region of interest" description="Disordered" evidence="1">
    <location>
        <begin position="1"/>
        <end position="42"/>
    </location>
</feature>
<dbReference type="AlphaFoldDB" id="A0A1R3J6C1"/>
<dbReference type="PROSITE" id="PS50828">
    <property type="entry name" value="SMR"/>
    <property type="match status" value="1"/>
</dbReference>
<feature type="domain" description="Smr" evidence="2">
    <location>
        <begin position="311"/>
        <end position="426"/>
    </location>
</feature>
<dbReference type="InterPro" id="IPR013899">
    <property type="entry name" value="DUF1771"/>
</dbReference>
<dbReference type="SMART" id="SM01162">
    <property type="entry name" value="DUF1771"/>
    <property type="match status" value="1"/>
</dbReference>
<dbReference type="SUPFAM" id="SSF160443">
    <property type="entry name" value="SMR domain-like"/>
    <property type="match status" value="1"/>
</dbReference>
<name>A0A1R3J6C1_COCAP</name>
<comment type="caution">
    <text evidence="3">The sequence shown here is derived from an EMBL/GenBank/DDBJ whole genome shotgun (WGS) entry which is preliminary data.</text>
</comment>
<feature type="compositionally biased region" description="Polar residues" evidence="1">
    <location>
        <begin position="163"/>
        <end position="180"/>
    </location>
</feature>
<organism evidence="3 4">
    <name type="scientific">Corchorus capsularis</name>
    <name type="common">Jute</name>
    <dbReference type="NCBI Taxonomy" id="210143"/>
    <lineage>
        <taxon>Eukaryota</taxon>
        <taxon>Viridiplantae</taxon>
        <taxon>Streptophyta</taxon>
        <taxon>Embryophyta</taxon>
        <taxon>Tracheophyta</taxon>
        <taxon>Spermatophyta</taxon>
        <taxon>Magnoliopsida</taxon>
        <taxon>eudicotyledons</taxon>
        <taxon>Gunneridae</taxon>
        <taxon>Pentapetalae</taxon>
        <taxon>rosids</taxon>
        <taxon>malvids</taxon>
        <taxon>Malvales</taxon>
        <taxon>Malvaceae</taxon>
        <taxon>Grewioideae</taxon>
        <taxon>Apeibeae</taxon>
        <taxon>Corchorus</taxon>
    </lineage>
</organism>
<dbReference type="Gene3D" id="3.30.1370.110">
    <property type="match status" value="1"/>
</dbReference>
<reference evidence="3 4" key="1">
    <citation type="submission" date="2013-09" db="EMBL/GenBank/DDBJ databases">
        <title>Corchorus capsularis genome sequencing.</title>
        <authorList>
            <person name="Alam M."/>
            <person name="Haque M.S."/>
            <person name="Islam M.S."/>
            <person name="Emdad E.M."/>
            <person name="Islam M.M."/>
            <person name="Ahmed B."/>
            <person name="Halim A."/>
            <person name="Hossen Q.M.M."/>
            <person name="Hossain M.Z."/>
            <person name="Ahmed R."/>
            <person name="Khan M.M."/>
            <person name="Islam R."/>
            <person name="Rashid M.M."/>
            <person name="Khan S.A."/>
            <person name="Rahman M.S."/>
            <person name="Alam M."/>
        </authorList>
    </citation>
    <scope>NUCLEOTIDE SEQUENCE [LARGE SCALE GENOMIC DNA]</scope>
    <source>
        <strain evidence="4">cv. CVL-1</strain>
        <tissue evidence="3">Whole seedling</tissue>
    </source>
</reference>
<feature type="region of interest" description="Disordered" evidence="1">
    <location>
        <begin position="163"/>
        <end position="202"/>
    </location>
</feature>
<keyword evidence="4" id="KW-1185">Reference proteome</keyword>
<dbReference type="EMBL" id="AWWV01008463">
    <property type="protein sequence ID" value="OMO90362.1"/>
    <property type="molecule type" value="Genomic_DNA"/>
</dbReference>
<evidence type="ECO:0000313" key="4">
    <source>
        <dbReference type="Proteomes" id="UP000188268"/>
    </source>
</evidence>
<dbReference type="PANTHER" id="PTHR47812:SF2">
    <property type="entry name" value="SMR (SMALL MUTS RELATED) DOMAIN-CONTAINING PROTEIN"/>
    <property type="match status" value="1"/>
</dbReference>
<dbReference type="Pfam" id="PF08590">
    <property type="entry name" value="DUF1771"/>
    <property type="match status" value="1"/>
</dbReference>
<dbReference type="InterPro" id="IPR036063">
    <property type="entry name" value="Smr_dom_sf"/>
</dbReference>
<dbReference type="STRING" id="210143.A0A1R3J6C1"/>
<accession>A0A1R3J6C1</accession>